<name>A0A5N5GPC0_9ROSA</name>
<evidence type="ECO:0000313" key="3">
    <source>
        <dbReference type="Proteomes" id="UP000327157"/>
    </source>
</evidence>
<dbReference type="AlphaFoldDB" id="A0A5N5GPC0"/>
<evidence type="ECO:0000256" key="1">
    <source>
        <dbReference type="SAM" id="MobiDB-lite"/>
    </source>
</evidence>
<comment type="caution">
    <text evidence="2">The sequence shown here is derived from an EMBL/GenBank/DDBJ whole genome shotgun (WGS) entry which is preliminary data.</text>
</comment>
<sequence>MQTGRDGTEWDGTGRDRMGRNGSGAKMPSDGNKEEEAGDGEVIPLCSTDVEQVVPGGGKVERKFTQNSSRGTTRSTRFRRTKRGTERLVPLCSVPSHVPNST</sequence>
<feature type="compositionally biased region" description="Basic and acidic residues" evidence="1">
    <location>
        <begin position="1"/>
        <end position="19"/>
    </location>
</feature>
<gene>
    <name evidence="2" type="ORF">D8674_012876</name>
</gene>
<feature type="region of interest" description="Disordered" evidence="1">
    <location>
        <begin position="1"/>
        <end position="84"/>
    </location>
</feature>
<accession>A0A5N5GPC0</accession>
<evidence type="ECO:0000313" key="2">
    <source>
        <dbReference type="EMBL" id="KAB2617007.1"/>
    </source>
</evidence>
<organism evidence="2 3">
    <name type="scientific">Pyrus ussuriensis x Pyrus communis</name>
    <dbReference type="NCBI Taxonomy" id="2448454"/>
    <lineage>
        <taxon>Eukaryota</taxon>
        <taxon>Viridiplantae</taxon>
        <taxon>Streptophyta</taxon>
        <taxon>Embryophyta</taxon>
        <taxon>Tracheophyta</taxon>
        <taxon>Spermatophyta</taxon>
        <taxon>Magnoliopsida</taxon>
        <taxon>eudicotyledons</taxon>
        <taxon>Gunneridae</taxon>
        <taxon>Pentapetalae</taxon>
        <taxon>rosids</taxon>
        <taxon>fabids</taxon>
        <taxon>Rosales</taxon>
        <taxon>Rosaceae</taxon>
        <taxon>Amygdaloideae</taxon>
        <taxon>Maleae</taxon>
        <taxon>Pyrus</taxon>
    </lineage>
</organism>
<reference evidence="2 3" key="3">
    <citation type="submission" date="2019-11" db="EMBL/GenBank/DDBJ databases">
        <title>A de novo genome assembly of a pear dwarfing rootstock.</title>
        <authorList>
            <person name="Wang F."/>
            <person name="Wang J."/>
            <person name="Li S."/>
            <person name="Zhang Y."/>
            <person name="Fang M."/>
            <person name="Ma L."/>
            <person name="Zhao Y."/>
            <person name="Jiang S."/>
        </authorList>
    </citation>
    <scope>NUCLEOTIDE SEQUENCE [LARGE SCALE GENOMIC DNA]</scope>
    <source>
        <strain evidence="2">S2</strain>
        <tissue evidence="2">Leaf</tissue>
    </source>
</reference>
<reference evidence="3" key="2">
    <citation type="submission" date="2019-10" db="EMBL/GenBank/DDBJ databases">
        <title>A de novo genome assembly of a pear dwarfing rootstock.</title>
        <authorList>
            <person name="Wang F."/>
            <person name="Wang J."/>
            <person name="Li S."/>
            <person name="Zhang Y."/>
            <person name="Fang M."/>
            <person name="Ma L."/>
            <person name="Zhao Y."/>
            <person name="Jiang S."/>
        </authorList>
    </citation>
    <scope>NUCLEOTIDE SEQUENCE [LARGE SCALE GENOMIC DNA]</scope>
</reference>
<protein>
    <submittedName>
        <fullName evidence="2">S ribonuclease</fullName>
    </submittedName>
</protein>
<dbReference type="Proteomes" id="UP000327157">
    <property type="component" value="Chromosome 15"/>
</dbReference>
<dbReference type="EMBL" id="SMOL01000401">
    <property type="protein sequence ID" value="KAB2617007.1"/>
    <property type="molecule type" value="Genomic_DNA"/>
</dbReference>
<proteinExistence type="predicted"/>
<reference evidence="2 3" key="1">
    <citation type="submission" date="2019-09" db="EMBL/GenBank/DDBJ databases">
        <authorList>
            <person name="Ou C."/>
        </authorList>
    </citation>
    <scope>NUCLEOTIDE SEQUENCE [LARGE SCALE GENOMIC DNA]</scope>
    <source>
        <strain evidence="2">S2</strain>
        <tissue evidence="2">Leaf</tissue>
    </source>
</reference>
<keyword evidence="3" id="KW-1185">Reference proteome</keyword>